<evidence type="ECO:0000313" key="9">
    <source>
        <dbReference type="EMBL" id="KAK9845271.1"/>
    </source>
</evidence>
<dbReference type="GO" id="GO:0016020">
    <property type="term" value="C:membrane"/>
    <property type="evidence" value="ECO:0007669"/>
    <property type="project" value="UniProtKB-SubCell"/>
</dbReference>
<proteinExistence type="predicted"/>
<feature type="region of interest" description="Disordered" evidence="6">
    <location>
        <begin position="505"/>
        <end position="530"/>
    </location>
</feature>
<organism evidence="9 10">
    <name type="scientific">Elliptochloris bilobata</name>
    <dbReference type="NCBI Taxonomy" id="381761"/>
    <lineage>
        <taxon>Eukaryota</taxon>
        <taxon>Viridiplantae</taxon>
        <taxon>Chlorophyta</taxon>
        <taxon>core chlorophytes</taxon>
        <taxon>Trebouxiophyceae</taxon>
        <taxon>Trebouxiophyceae incertae sedis</taxon>
        <taxon>Elliptochloris clade</taxon>
        <taxon>Elliptochloris</taxon>
    </lineage>
</organism>
<evidence type="ECO:0000256" key="6">
    <source>
        <dbReference type="SAM" id="MobiDB-lite"/>
    </source>
</evidence>
<keyword evidence="10" id="KW-1185">Reference proteome</keyword>
<reference evidence="9 10" key="1">
    <citation type="journal article" date="2024" name="Nat. Commun.">
        <title>Phylogenomics reveals the evolutionary origins of lichenization in chlorophyte algae.</title>
        <authorList>
            <person name="Puginier C."/>
            <person name="Libourel C."/>
            <person name="Otte J."/>
            <person name="Skaloud P."/>
            <person name="Haon M."/>
            <person name="Grisel S."/>
            <person name="Petersen M."/>
            <person name="Berrin J.G."/>
            <person name="Delaux P.M."/>
            <person name="Dal Grande F."/>
            <person name="Keller J."/>
        </authorList>
    </citation>
    <scope>NUCLEOTIDE SEQUENCE [LARGE SCALE GENOMIC DNA]</scope>
    <source>
        <strain evidence="9 10">SAG 245.80</strain>
    </source>
</reference>
<evidence type="ECO:0000313" key="10">
    <source>
        <dbReference type="Proteomes" id="UP001445335"/>
    </source>
</evidence>
<dbReference type="SUPFAM" id="SSF103473">
    <property type="entry name" value="MFS general substrate transporter"/>
    <property type="match status" value="1"/>
</dbReference>
<dbReference type="Proteomes" id="UP001445335">
    <property type="component" value="Unassembled WGS sequence"/>
</dbReference>
<keyword evidence="5 7" id="KW-0472">Membrane</keyword>
<dbReference type="AlphaFoldDB" id="A0AAW1SHZ3"/>
<dbReference type="PROSITE" id="PS50850">
    <property type="entry name" value="MFS"/>
    <property type="match status" value="1"/>
</dbReference>
<feature type="transmembrane region" description="Helical" evidence="7">
    <location>
        <begin position="458"/>
        <end position="476"/>
    </location>
</feature>
<dbReference type="PANTHER" id="PTHR43791">
    <property type="entry name" value="PERMEASE-RELATED"/>
    <property type="match status" value="1"/>
</dbReference>
<feature type="transmembrane region" description="Helical" evidence="7">
    <location>
        <begin position="106"/>
        <end position="133"/>
    </location>
</feature>
<dbReference type="InterPro" id="IPR036259">
    <property type="entry name" value="MFS_trans_sf"/>
</dbReference>
<feature type="transmembrane region" description="Helical" evidence="7">
    <location>
        <begin position="207"/>
        <end position="229"/>
    </location>
</feature>
<dbReference type="Gene3D" id="1.20.1250.20">
    <property type="entry name" value="MFS general substrate transporter like domains"/>
    <property type="match status" value="2"/>
</dbReference>
<evidence type="ECO:0000256" key="4">
    <source>
        <dbReference type="ARBA" id="ARBA00022989"/>
    </source>
</evidence>
<comment type="subcellular location">
    <subcellularLocation>
        <location evidence="1">Membrane</location>
        <topology evidence="1">Multi-pass membrane protein</topology>
    </subcellularLocation>
</comment>
<evidence type="ECO:0000256" key="2">
    <source>
        <dbReference type="ARBA" id="ARBA00022448"/>
    </source>
</evidence>
<dbReference type="GO" id="GO:0022857">
    <property type="term" value="F:transmembrane transporter activity"/>
    <property type="evidence" value="ECO:0007669"/>
    <property type="project" value="InterPro"/>
</dbReference>
<comment type="caution">
    <text evidence="9">The sequence shown here is derived from an EMBL/GenBank/DDBJ whole genome shotgun (WGS) entry which is preliminary data.</text>
</comment>
<feature type="transmembrane region" description="Helical" evidence="7">
    <location>
        <begin position="139"/>
        <end position="159"/>
    </location>
</feature>
<sequence>MDKGHDGVKPFREPGKYAASSMEAGELAGAPGDEKVDPRTVVRKTLGSIIPWMFFVVIWTYLDRSNLAFSALPFKKYLGLSNADYGLGAGIFFIGYCVSMLPSNLFILWLGAPTWLAIIICVWGVVGAATAAVKNHWEFYLVRFLLGVAEGGTFPGTFYHSSLFFSTHELTYGYSAVSSATALSQVIGALVAAAIFQMDGLSGLPGWMWLFILEGAATVIFGLALRVFLAPTPGQAWFLKPAERRWLQKRQDDNHEAAMRRTHGANSSMIQGLTNWRLWYLGVMWFLVECSIYGVLFWAPLLIDAMLQGQFSGVHSAKPAPDLSAKETSWNTTKNALISCAVYIPVAITMISIAWSSKNRKERNLHGGIPVLISGVAFLVMPVAIERGGVIAGIIVLIIAAAGAWSLFGPIWSWPATFLFGEARATGIAAFNTLGALGGFTGPYIIGALSNSGSFTRPMYVLGCFNIVAAAMILTFRAPDHVGDLDTAEEEGGAGNLAIKAPAAARTPAAAPPSSGAVHVNGSGAVSRDS</sequence>
<dbReference type="EMBL" id="JALJOU010000003">
    <property type="protein sequence ID" value="KAK9845271.1"/>
    <property type="molecule type" value="Genomic_DNA"/>
</dbReference>
<accession>A0AAW1SHZ3</accession>
<feature type="transmembrane region" description="Helical" evidence="7">
    <location>
        <begin position="336"/>
        <end position="355"/>
    </location>
</feature>
<feature type="transmembrane region" description="Helical" evidence="7">
    <location>
        <begin position="278"/>
        <end position="299"/>
    </location>
</feature>
<dbReference type="Pfam" id="PF07690">
    <property type="entry name" value="MFS_1"/>
    <property type="match status" value="1"/>
</dbReference>
<feature type="transmembrane region" description="Helical" evidence="7">
    <location>
        <begin position="82"/>
        <end position="99"/>
    </location>
</feature>
<dbReference type="PANTHER" id="PTHR43791:SF36">
    <property type="entry name" value="TRANSPORTER, PUTATIVE (AFU_ORTHOLOGUE AFUA_6G08340)-RELATED"/>
    <property type="match status" value="1"/>
</dbReference>
<feature type="domain" description="Major facilitator superfamily (MFS) profile" evidence="8">
    <location>
        <begin position="40"/>
        <end position="481"/>
    </location>
</feature>
<keyword evidence="3 7" id="KW-0812">Transmembrane</keyword>
<gene>
    <name evidence="9" type="ORF">WJX81_001693</name>
</gene>
<feature type="transmembrane region" description="Helical" evidence="7">
    <location>
        <begin position="425"/>
        <end position="446"/>
    </location>
</feature>
<evidence type="ECO:0000256" key="5">
    <source>
        <dbReference type="ARBA" id="ARBA00023136"/>
    </source>
</evidence>
<feature type="transmembrane region" description="Helical" evidence="7">
    <location>
        <begin position="391"/>
        <end position="413"/>
    </location>
</feature>
<evidence type="ECO:0000256" key="3">
    <source>
        <dbReference type="ARBA" id="ARBA00022692"/>
    </source>
</evidence>
<dbReference type="InterPro" id="IPR020846">
    <property type="entry name" value="MFS_dom"/>
</dbReference>
<evidence type="ECO:0000256" key="1">
    <source>
        <dbReference type="ARBA" id="ARBA00004141"/>
    </source>
</evidence>
<keyword evidence="4 7" id="KW-1133">Transmembrane helix</keyword>
<feature type="transmembrane region" description="Helical" evidence="7">
    <location>
        <begin position="45"/>
        <end position="62"/>
    </location>
</feature>
<evidence type="ECO:0000256" key="7">
    <source>
        <dbReference type="SAM" id="Phobius"/>
    </source>
</evidence>
<name>A0AAW1SHZ3_9CHLO</name>
<dbReference type="InterPro" id="IPR011701">
    <property type="entry name" value="MFS"/>
</dbReference>
<protein>
    <recommendedName>
        <fullName evidence="8">Major facilitator superfamily (MFS) profile domain-containing protein</fullName>
    </recommendedName>
</protein>
<feature type="transmembrane region" description="Helical" evidence="7">
    <location>
        <begin position="171"/>
        <end position="195"/>
    </location>
</feature>
<keyword evidence="2" id="KW-0813">Transport</keyword>
<feature type="transmembrane region" description="Helical" evidence="7">
    <location>
        <begin position="367"/>
        <end position="385"/>
    </location>
</feature>
<evidence type="ECO:0000259" key="8">
    <source>
        <dbReference type="PROSITE" id="PS50850"/>
    </source>
</evidence>